<dbReference type="EMBL" id="JAKOOW010000024">
    <property type="protein sequence ID" value="MCG6504132.1"/>
    <property type="molecule type" value="Genomic_DNA"/>
</dbReference>
<sequence length="63" mass="7181">MTDLFLLAIDLVALLLEWILRLIFWLGRKLGWIKQTTPKPTRKQTLIGAIVLLAILLTIGLLQ</sequence>
<keyword evidence="3" id="KW-1185">Reference proteome</keyword>
<proteinExistence type="predicted"/>
<gene>
    <name evidence="2" type="ORF">MB824_06455</name>
</gene>
<accession>A0ABS9NMW7</accession>
<organism evidence="2 3">
    <name type="scientific">Kingella pumchi</name>
    <dbReference type="NCBI Taxonomy" id="2779506"/>
    <lineage>
        <taxon>Bacteria</taxon>
        <taxon>Pseudomonadati</taxon>
        <taxon>Pseudomonadota</taxon>
        <taxon>Betaproteobacteria</taxon>
        <taxon>Neisseriales</taxon>
        <taxon>Neisseriaceae</taxon>
        <taxon>Kingella</taxon>
    </lineage>
</organism>
<protein>
    <submittedName>
        <fullName evidence="2">Uncharacterized protein</fullName>
    </submittedName>
</protein>
<feature type="transmembrane region" description="Helical" evidence="1">
    <location>
        <begin position="45"/>
        <end position="62"/>
    </location>
</feature>
<comment type="caution">
    <text evidence="2">The sequence shown here is derived from an EMBL/GenBank/DDBJ whole genome shotgun (WGS) entry which is preliminary data.</text>
</comment>
<name>A0ABS9NMW7_9NEIS</name>
<evidence type="ECO:0000256" key="1">
    <source>
        <dbReference type="SAM" id="Phobius"/>
    </source>
</evidence>
<keyword evidence="1" id="KW-0812">Transmembrane</keyword>
<evidence type="ECO:0000313" key="2">
    <source>
        <dbReference type="EMBL" id="MCG6504132.1"/>
    </source>
</evidence>
<reference evidence="2 3" key="1">
    <citation type="submission" date="2022-02" db="EMBL/GenBank/DDBJ databases">
        <title>Genome sequence data of Kingella unionensis sp. nov. strain CICC 24913 (CCUG 75125).</title>
        <authorList>
            <person name="Xiao M."/>
        </authorList>
    </citation>
    <scope>NUCLEOTIDE SEQUENCE [LARGE SCALE GENOMIC DNA]</scope>
    <source>
        <strain evidence="2 3">CICC 24913</strain>
    </source>
</reference>
<feature type="transmembrane region" description="Helical" evidence="1">
    <location>
        <begin position="6"/>
        <end position="24"/>
    </location>
</feature>
<keyword evidence="1" id="KW-1133">Transmembrane helix</keyword>
<dbReference type="RefSeq" id="WP_238747080.1">
    <property type="nucleotide sequence ID" value="NZ_JAKOOW010000024.1"/>
</dbReference>
<keyword evidence="1" id="KW-0472">Membrane</keyword>
<evidence type="ECO:0000313" key="3">
    <source>
        <dbReference type="Proteomes" id="UP001298424"/>
    </source>
</evidence>
<dbReference type="Proteomes" id="UP001298424">
    <property type="component" value="Unassembled WGS sequence"/>
</dbReference>